<dbReference type="Proteomes" id="UP000658514">
    <property type="component" value="Unassembled WGS sequence"/>
</dbReference>
<protein>
    <submittedName>
        <fullName evidence="2">Iron-sulfur cluster assembly accessory protein</fullName>
    </submittedName>
</protein>
<dbReference type="InterPro" id="IPR035903">
    <property type="entry name" value="HesB-like_dom_sf"/>
</dbReference>
<dbReference type="NCBIfam" id="TIGR00049">
    <property type="entry name" value="iron-sulfur cluster assembly accessory protein"/>
    <property type="match status" value="1"/>
</dbReference>
<dbReference type="InterPro" id="IPR016092">
    <property type="entry name" value="ATAP"/>
</dbReference>
<dbReference type="RefSeq" id="WP_190540918.1">
    <property type="nucleotide sequence ID" value="NZ_CAWPNO010000046.1"/>
</dbReference>
<comment type="caution">
    <text evidence="2">The sequence shown here is derived from an EMBL/GenBank/DDBJ whole genome shotgun (WGS) entry which is preliminary data.</text>
</comment>
<sequence>MIQLSPAAASEIRRLKLKQPQNVLFRLTIKSGGCSGWFYDLSFDETVKVSDRTFDLNGIPSVIDADSLKYINELTVDYSEDLMGGGFRFQNPQAIAICGCGNSFEMNPESIVNNQ</sequence>
<dbReference type="PANTHER" id="PTHR43011">
    <property type="entry name" value="IRON-SULFUR CLUSTER ASSEMBLY 2 HOMOLOG, MITOCHONDRIAL"/>
    <property type="match status" value="1"/>
</dbReference>
<dbReference type="SUPFAM" id="SSF89360">
    <property type="entry name" value="HesB-like domain"/>
    <property type="match status" value="1"/>
</dbReference>
<feature type="domain" description="Core" evidence="1">
    <location>
        <begin position="2"/>
        <end position="102"/>
    </location>
</feature>
<dbReference type="InterPro" id="IPR017870">
    <property type="entry name" value="FeS_cluster_insertion_CS"/>
</dbReference>
<keyword evidence="3" id="KW-1185">Reference proteome</keyword>
<name>A0ABR8A8B5_9CYAN</name>
<dbReference type="PANTHER" id="PTHR43011:SF1">
    <property type="entry name" value="IRON-SULFUR CLUSTER ASSEMBLY 2 HOMOLOG, MITOCHONDRIAL"/>
    <property type="match status" value="1"/>
</dbReference>
<dbReference type="Pfam" id="PF01521">
    <property type="entry name" value="Fe-S_biosyn"/>
    <property type="match status" value="1"/>
</dbReference>
<gene>
    <name evidence="2" type="ORF">H6G24_11405</name>
</gene>
<dbReference type="PROSITE" id="PS01152">
    <property type="entry name" value="HESB"/>
    <property type="match status" value="1"/>
</dbReference>
<evidence type="ECO:0000259" key="1">
    <source>
        <dbReference type="Pfam" id="PF01521"/>
    </source>
</evidence>
<dbReference type="Gene3D" id="2.60.300.12">
    <property type="entry name" value="HesB-like domain"/>
    <property type="match status" value="1"/>
</dbReference>
<evidence type="ECO:0000313" key="2">
    <source>
        <dbReference type="EMBL" id="MBD2196098.1"/>
    </source>
</evidence>
<accession>A0ABR8A8B5</accession>
<dbReference type="InterPro" id="IPR000361">
    <property type="entry name" value="ATAP_core_dom"/>
</dbReference>
<organism evidence="2 3">
    <name type="scientific">Calothrix parietina FACHB-288</name>
    <dbReference type="NCBI Taxonomy" id="2692896"/>
    <lineage>
        <taxon>Bacteria</taxon>
        <taxon>Bacillati</taxon>
        <taxon>Cyanobacteriota</taxon>
        <taxon>Cyanophyceae</taxon>
        <taxon>Nostocales</taxon>
        <taxon>Calotrichaceae</taxon>
        <taxon>Calothrix</taxon>
    </lineage>
</organism>
<dbReference type="EMBL" id="JACJQH010000015">
    <property type="protein sequence ID" value="MBD2196098.1"/>
    <property type="molecule type" value="Genomic_DNA"/>
</dbReference>
<evidence type="ECO:0000313" key="3">
    <source>
        <dbReference type="Proteomes" id="UP000658514"/>
    </source>
</evidence>
<proteinExistence type="predicted"/>
<reference evidence="2 3" key="1">
    <citation type="journal article" date="2020" name="ISME J.">
        <title>Comparative genomics reveals insights into cyanobacterial evolution and habitat adaptation.</title>
        <authorList>
            <person name="Chen M.Y."/>
            <person name="Teng W.K."/>
            <person name="Zhao L."/>
            <person name="Hu C.X."/>
            <person name="Zhou Y.K."/>
            <person name="Han B.P."/>
            <person name="Song L.R."/>
            <person name="Shu W.S."/>
        </authorList>
    </citation>
    <scope>NUCLEOTIDE SEQUENCE [LARGE SCALE GENOMIC DNA]</scope>
    <source>
        <strain evidence="2 3">FACHB-288</strain>
    </source>
</reference>